<comment type="caution">
    <text evidence="1">The sequence shown here is derived from an EMBL/GenBank/DDBJ whole genome shotgun (WGS) entry which is preliminary data.</text>
</comment>
<organism evidence="1 2">
    <name type="scientific">Purpureocillium lilacinum</name>
    <name type="common">Paecilomyces lilacinus</name>
    <dbReference type="NCBI Taxonomy" id="33203"/>
    <lineage>
        <taxon>Eukaryota</taxon>
        <taxon>Fungi</taxon>
        <taxon>Dikarya</taxon>
        <taxon>Ascomycota</taxon>
        <taxon>Pezizomycotina</taxon>
        <taxon>Sordariomycetes</taxon>
        <taxon>Hypocreomycetidae</taxon>
        <taxon>Hypocreales</taxon>
        <taxon>Ophiocordycipitaceae</taxon>
        <taxon>Purpureocillium</taxon>
    </lineage>
</organism>
<proteinExistence type="predicted"/>
<protein>
    <submittedName>
        <fullName evidence="1">Uncharacterized protein</fullName>
    </submittedName>
</protein>
<dbReference type="EMBL" id="JBGNUJ010000013">
    <property type="protein sequence ID" value="KAL3951752.1"/>
    <property type="molecule type" value="Genomic_DNA"/>
</dbReference>
<dbReference type="Proteomes" id="UP001638806">
    <property type="component" value="Unassembled WGS sequence"/>
</dbReference>
<evidence type="ECO:0000313" key="2">
    <source>
        <dbReference type="Proteomes" id="UP001638806"/>
    </source>
</evidence>
<sequence length="434" mass="46863">MQGTHGKLWKRRESSQLFWLTRERSPTAKPVLRCAQKTRHRANKHRPFQRGGEDILRVKCCRWPLFQVRRLARCPAAAGKEDGQRRGNGTAWRTAAMEVQSAAPTTTQRPPSRGAKAGGPYGVDTGSEAREPVSREQSNRACWLAGGLQTATGMNDGTGSMRQISQPGVVLVVAGAGGGARWRPSGGGAARAAPPLNADERCWNLEVAARVPAQPRNSTNHRRQRRSTTSRAAHTPAHFAATATATPICWPRTWTGSNPPHHAGPLTALAPGPARWAFCTTSTTLHTPSTPSRPFPLPLTLSVSPPSLSLSPSRHHRRSLDSSPLSTKSSVARSSPSFFQAATPTASPASRFDFVSRPSRAVGSADAEAAYRFCSSPSSLTLGPTQGASTVRPSRLGHARFLIDDIETRAQPTVDASSWSIRTIVWTRRPRLDI</sequence>
<gene>
    <name evidence="1" type="ORF">ACCO45_013469</name>
</gene>
<keyword evidence="2" id="KW-1185">Reference proteome</keyword>
<reference evidence="1" key="1">
    <citation type="submission" date="2024-12" db="EMBL/GenBank/DDBJ databases">
        <title>Comparative genomics and development of molecular markers within Purpureocillium lilacinum and among Purpureocillium species.</title>
        <authorList>
            <person name="Yeh Z.-Y."/>
            <person name="Ni N.-T."/>
            <person name="Lo P.-H."/>
            <person name="Mushyakhwo K."/>
            <person name="Lin C.-F."/>
            <person name="Nai Y.-S."/>
        </authorList>
    </citation>
    <scope>NUCLEOTIDE SEQUENCE</scope>
    <source>
        <strain evidence="1">NCHU-NPUST-175</strain>
    </source>
</reference>
<name>A0ACC4D7M6_PURLI</name>
<accession>A0ACC4D7M6</accession>
<evidence type="ECO:0000313" key="1">
    <source>
        <dbReference type="EMBL" id="KAL3951752.1"/>
    </source>
</evidence>